<dbReference type="HOGENOM" id="CLU_568789_0_0_1"/>
<name>A0A0C9V9F2_SPHS4</name>
<dbReference type="InterPro" id="IPR036047">
    <property type="entry name" value="F-box-like_dom_sf"/>
</dbReference>
<proteinExistence type="predicted"/>
<organism evidence="1 2">
    <name type="scientific">Sphaerobolus stellatus (strain SS14)</name>
    <dbReference type="NCBI Taxonomy" id="990650"/>
    <lineage>
        <taxon>Eukaryota</taxon>
        <taxon>Fungi</taxon>
        <taxon>Dikarya</taxon>
        <taxon>Basidiomycota</taxon>
        <taxon>Agaricomycotina</taxon>
        <taxon>Agaricomycetes</taxon>
        <taxon>Phallomycetidae</taxon>
        <taxon>Geastrales</taxon>
        <taxon>Sphaerobolaceae</taxon>
        <taxon>Sphaerobolus</taxon>
    </lineage>
</organism>
<dbReference type="EMBL" id="KN837204">
    <property type="protein sequence ID" value="KIJ34105.1"/>
    <property type="molecule type" value="Genomic_DNA"/>
</dbReference>
<dbReference type="Proteomes" id="UP000054279">
    <property type="component" value="Unassembled WGS sequence"/>
</dbReference>
<dbReference type="OrthoDB" id="3270296at2759"/>
<evidence type="ECO:0000313" key="2">
    <source>
        <dbReference type="Proteomes" id="UP000054279"/>
    </source>
</evidence>
<evidence type="ECO:0000313" key="1">
    <source>
        <dbReference type="EMBL" id="KIJ34105.1"/>
    </source>
</evidence>
<gene>
    <name evidence="1" type="ORF">M422DRAFT_783006</name>
</gene>
<dbReference type="AlphaFoldDB" id="A0A0C9V9F2"/>
<dbReference type="SUPFAM" id="SSF81383">
    <property type="entry name" value="F-box domain"/>
    <property type="match status" value="1"/>
</dbReference>
<protein>
    <recommendedName>
        <fullName evidence="3">F-box domain-containing protein</fullName>
    </recommendedName>
</protein>
<keyword evidence="2" id="KW-1185">Reference proteome</keyword>
<evidence type="ECO:0008006" key="3">
    <source>
        <dbReference type="Google" id="ProtNLM"/>
    </source>
</evidence>
<reference evidence="1 2" key="1">
    <citation type="submission" date="2014-06" db="EMBL/GenBank/DDBJ databases">
        <title>Evolutionary Origins and Diversification of the Mycorrhizal Mutualists.</title>
        <authorList>
            <consortium name="DOE Joint Genome Institute"/>
            <consortium name="Mycorrhizal Genomics Consortium"/>
            <person name="Kohler A."/>
            <person name="Kuo A."/>
            <person name="Nagy L.G."/>
            <person name="Floudas D."/>
            <person name="Copeland A."/>
            <person name="Barry K.W."/>
            <person name="Cichocki N."/>
            <person name="Veneault-Fourrey C."/>
            <person name="LaButti K."/>
            <person name="Lindquist E.A."/>
            <person name="Lipzen A."/>
            <person name="Lundell T."/>
            <person name="Morin E."/>
            <person name="Murat C."/>
            <person name="Riley R."/>
            <person name="Ohm R."/>
            <person name="Sun H."/>
            <person name="Tunlid A."/>
            <person name="Henrissat B."/>
            <person name="Grigoriev I.V."/>
            <person name="Hibbett D.S."/>
            <person name="Martin F."/>
        </authorList>
    </citation>
    <scope>NUCLEOTIDE SEQUENCE [LARGE SCALE GENOMIC DNA]</scope>
    <source>
        <strain evidence="1 2">SS14</strain>
    </source>
</reference>
<sequence length="506" mass="57830">MQLQQPLPNLPQEIIDKIIHEIESPRSLLRFALTCKTFCTLIIPYQIQFRILRINVYERVHQRLWDILSTRPTLLSRYRKVEIVSKYDENSELEACLPSCLLATPRSESFRTYLAPTQSEAEFFAAFPSIRNMRNLTSFTVRFFNIPFIAILQVLSHSAPNLTHLELGTTFFPHKYNNHADKLGHVPPLEKPLYNLKTLKLLDFSLQGASAKEFLDGLNFLTPNISTFEVYSYGRSLPLDIFRWTNWPFLISVFVSFYYKCDIKLYENWLPGKGLIADSGTDTSTTSTIISFFKRHSKITTLVIQSNIVFLSEALTPDALPNLNKFATNLPLHTILTISLASQLIHVCSLFTEASRKHLAEMKHLRQCVAHVRTELSEFLADLSPHIQRLIIHDPIIEYHSLLIIIRALDNLTHLGGIKFIDKCLDPSLLTSELTEHRTLTYLGGMLEDGLCANSRVSYERGKYTPATPIEVFFADGGHLDNTTTWVSVAELRSGQDYRPRKTLLA</sequence>
<accession>A0A0C9V9F2</accession>
<dbReference type="SUPFAM" id="SSF52047">
    <property type="entry name" value="RNI-like"/>
    <property type="match status" value="1"/>
</dbReference>